<dbReference type="Proteomes" id="UP001189429">
    <property type="component" value="Unassembled WGS sequence"/>
</dbReference>
<dbReference type="PANTHER" id="PTHR42741:SF3">
    <property type="entry name" value="NITROREDUCTASE FAMILY PROTEIN"/>
    <property type="match status" value="1"/>
</dbReference>
<dbReference type="PANTHER" id="PTHR42741">
    <property type="entry name" value="NITROREDUCTASE FAMILY PROTEIN"/>
    <property type="match status" value="1"/>
</dbReference>
<protein>
    <submittedName>
        <fullName evidence="1">Uncharacterized protein</fullName>
    </submittedName>
</protein>
<comment type="caution">
    <text evidence="1">The sequence shown here is derived from an EMBL/GenBank/DDBJ whole genome shotgun (WGS) entry which is preliminary data.</text>
</comment>
<sequence>DVLRYHLRSKHFFDVQAELPQKHMDWDSQPSPWLAYAGAPTAELPTALLPEAAGWRQRRAPAPAELSPASLGSFLRLGAGISAWKSHDGTHKWALRVAPSSGNLQTTELHLLLPGGLGAPLADQPAAYHYRPDRHSLELRAGVPRELVQGTDGEAVGFVAVFTSICLREAWKYGERALRSCHLSAARPGGKVFGHPSSYSFSFFPSSAFSSSSSSSSSSCPLLQHEAAWK</sequence>
<name>A0ABN9U7A3_9DINO</name>
<gene>
    <name evidence="1" type="ORF">PCOR1329_LOCUS45865</name>
</gene>
<evidence type="ECO:0000313" key="1">
    <source>
        <dbReference type="EMBL" id="CAK0855019.1"/>
    </source>
</evidence>
<organism evidence="1 2">
    <name type="scientific">Prorocentrum cordatum</name>
    <dbReference type="NCBI Taxonomy" id="2364126"/>
    <lineage>
        <taxon>Eukaryota</taxon>
        <taxon>Sar</taxon>
        <taxon>Alveolata</taxon>
        <taxon>Dinophyceae</taxon>
        <taxon>Prorocentrales</taxon>
        <taxon>Prorocentraceae</taxon>
        <taxon>Prorocentrum</taxon>
    </lineage>
</organism>
<proteinExistence type="predicted"/>
<evidence type="ECO:0000313" key="2">
    <source>
        <dbReference type="Proteomes" id="UP001189429"/>
    </source>
</evidence>
<accession>A0ABN9U7A3</accession>
<feature type="non-terminal residue" evidence="1">
    <location>
        <position position="1"/>
    </location>
</feature>
<reference evidence="1" key="1">
    <citation type="submission" date="2023-10" db="EMBL/GenBank/DDBJ databases">
        <authorList>
            <person name="Chen Y."/>
            <person name="Shah S."/>
            <person name="Dougan E. K."/>
            <person name="Thang M."/>
            <person name="Chan C."/>
        </authorList>
    </citation>
    <scope>NUCLEOTIDE SEQUENCE [LARGE SCALE GENOMIC DNA]</scope>
</reference>
<dbReference type="EMBL" id="CAUYUJ010015510">
    <property type="protein sequence ID" value="CAK0855019.1"/>
    <property type="molecule type" value="Genomic_DNA"/>
</dbReference>
<dbReference type="Gene3D" id="3.40.109.10">
    <property type="entry name" value="NADH Oxidase"/>
    <property type="match status" value="1"/>
</dbReference>
<keyword evidence="2" id="KW-1185">Reference proteome</keyword>
<dbReference type="InterPro" id="IPR000415">
    <property type="entry name" value="Nitroreductase-like"/>
</dbReference>